<protein>
    <submittedName>
        <fullName evidence="2">Uncharacterized protein</fullName>
    </submittedName>
</protein>
<dbReference type="EMBL" id="LSRL02000001">
    <property type="protein sequence ID" value="TDG53189.1"/>
    <property type="molecule type" value="Genomic_DNA"/>
</dbReference>
<name>A0A484BWI7_DRONA</name>
<feature type="compositionally biased region" description="Polar residues" evidence="1">
    <location>
        <begin position="51"/>
        <end position="62"/>
    </location>
</feature>
<dbReference type="Proteomes" id="UP000295192">
    <property type="component" value="Unassembled WGS sequence"/>
</dbReference>
<evidence type="ECO:0000313" key="2">
    <source>
        <dbReference type="EMBL" id="TDG53189.1"/>
    </source>
</evidence>
<gene>
    <name evidence="2" type="ORF">AWZ03_000004</name>
</gene>
<comment type="caution">
    <text evidence="2">The sequence shown here is derived from an EMBL/GenBank/DDBJ whole genome shotgun (WGS) entry which is preliminary data.</text>
</comment>
<feature type="compositionally biased region" description="Polar residues" evidence="1">
    <location>
        <begin position="84"/>
        <end position="100"/>
    </location>
</feature>
<keyword evidence="3" id="KW-1185">Reference proteome</keyword>
<feature type="region of interest" description="Disordered" evidence="1">
    <location>
        <begin position="1"/>
        <end position="26"/>
    </location>
</feature>
<evidence type="ECO:0000313" key="3">
    <source>
        <dbReference type="Proteomes" id="UP000295192"/>
    </source>
</evidence>
<reference evidence="2 3" key="1">
    <citation type="journal article" date="2019" name="J. Hered.">
        <title>An Improved Genome Assembly for Drosophila navojoa, the Basal Species in the mojavensis Cluster.</title>
        <authorList>
            <person name="Vanderlinde T."/>
            <person name="Dupim E.G."/>
            <person name="Nazario-Yepiz N.O."/>
            <person name="Carvalho A.B."/>
        </authorList>
    </citation>
    <scope>NUCLEOTIDE SEQUENCE [LARGE SCALE GENOMIC DNA]</scope>
    <source>
        <strain evidence="2">Navoj_Jal97</strain>
        <tissue evidence="2">Whole organism</tissue>
    </source>
</reference>
<organism evidence="2 3">
    <name type="scientific">Drosophila navojoa</name>
    <name type="common">Fruit fly</name>
    <dbReference type="NCBI Taxonomy" id="7232"/>
    <lineage>
        <taxon>Eukaryota</taxon>
        <taxon>Metazoa</taxon>
        <taxon>Ecdysozoa</taxon>
        <taxon>Arthropoda</taxon>
        <taxon>Hexapoda</taxon>
        <taxon>Insecta</taxon>
        <taxon>Pterygota</taxon>
        <taxon>Neoptera</taxon>
        <taxon>Endopterygota</taxon>
        <taxon>Diptera</taxon>
        <taxon>Brachycera</taxon>
        <taxon>Muscomorpha</taxon>
        <taxon>Ephydroidea</taxon>
        <taxon>Drosophilidae</taxon>
        <taxon>Drosophila</taxon>
    </lineage>
</organism>
<accession>A0A484BWI7</accession>
<proteinExistence type="predicted"/>
<dbReference type="AlphaFoldDB" id="A0A484BWI7"/>
<feature type="region of interest" description="Disordered" evidence="1">
    <location>
        <begin position="51"/>
        <end position="108"/>
    </location>
</feature>
<sequence length="108" mass="11322">MLNVVGECHPAGADDEPPGGRARRQLQPNCDNTWHIGTTCWAQILTQSFASKRDSNNGQTNGADRPEQATGTAKGRTNLLLANKSPTGEKSQPTTISAASSGCAWAGD</sequence>
<evidence type="ECO:0000256" key="1">
    <source>
        <dbReference type="SAM" id="MobiDB-lite"/>
    </source>
</evidence>